<dbReference type="Gene3D" id="2.60.40.10">
    <property type="entry name" value="Immunoglobulins"/>
    <property type="match status" value="1"/>
</dbReference>
<dbReference type="InterPro" id="IPR013783">
    <property type="entry name" value="Ig-like_fold"/>
</dbReference>
<name>A0A7K1S7B9_9BACT</name>
<evidence type="ECO:0008006" key="3">
    <source>
        <dbReference type="Google" id="ProtNLM"/>
    </source>
</evidence>
<proteinExistence type="predicted"/>
<reference evidence="1 2" key="1">
    <citation type="submission" date="2019-12" db="EMBL/GenBank/DDBJ databases">
        <title>Spirosoma sp. HMF4905 genome sequencing and assembly.</title>
        <authorList>
            <person name="Kang H."/>
            <person name="Cha I."/>
            <person name="Kim H."/>
            <person name="Joh K."/>
        </authorList>
    </citation>
    <scope>NUCLEOTIDE SEQUENCE [LARGE SCALE GENOMIC DNA]</scope>
    <source>
        <strain evidence="1 2">HMF4905</strain>
    </source>
</reference>
<dbReference type="RefSeq" id="WP_157583754.1">
    <property type="nucleotide sequence ID" value="NZ_WPIN01000002.1"/>
</dbReference>
<sequence length="667" mass="67758">MRAKLQSGTVSKAGDYAGWVLSSGGTLNVDLFNAMTLKTYSSGTLQETKTGPSLISLDVLGLLGTTQNEVAFKSTKDFDEVELIITGSSILTLSLFNSVNYYFAFGSKAAATFNFNCGSATTTGIFVAGTPSSGTLTVPVTGSTSGVVSLSVTGSGFTSSPAPYTAAITNGQTTIPVLISYDGTGVSGTRSLSITSTLSFTSGPGSCSTAVTVYPAPSISFTNPAPNSLTSTTPLVSGTATAGISLTISGPSGQSCVTTADVSTGAWSCSSMILPAGPVTLTAVAGNPAGTATATRSFTAVSPPCTTPSALTLSTTAVSLTIGQAITISTLGGTPGILNWLVSPTTGIGPVTSGTGTTTGSLTFATAGTYSLTYTATNSTVPVACINPVSVTATATITVTDPLAVLNLRVLLGGAYSALTDLMRDDLRQNNLLPLAEPYSQTVLVGTGFTHVGGGGNESTTSAVFSTTGANAIVDWVFVELRNPASASTVVATHSALVQRDGDIVATDGTSPLSFSVGAGSYYISVRHRNHLGVMTATSRALSSTAIAIDFTNPATATYGSDAQQLISTTNKRVLWAGNADANRSIIYQGSNNDVSRVLSQVQLDPGNTNALLTYIATTYSTGDLDLNGQTICQGAGNDLQVIFLNELLHPNNTSFSIAYIVSEQIP</sequence>
<dbReference type="Proteomes" id="UP000436006">
    <property type="component" value="Unassembled WGS sequence"/>
</dbReference>
<dbReference type="AlphaFoldDB" id="A0A7K1S7B9"/>
<comment type="caution">
    <text evidence="1">The sequence shown here is derived from an EMBL/GenBank/DDBJ whole genome shotgun (WGS) entry which is preliminary data.</text>
</comment>
<evidence type="ECO:0000313" key="2">
    <source>
        <dbReference type="Proteomes" id="UP000436006"/>
    </source>
</evidence>
<dbReference type="EMBL" id="WPIN01000002">
    <property type="protein sequence ID" value="MVM29498.1"/>
    <property type="molecule type" value="Genomic_DNA"/>
</dbReference>
<accession>A0A7K1S7B9</accession>
<evidence type="ECO:0000313" key="1">
    <source>
        <dbReference type="EMBL" id="MVM29498.1"/>
    </source>
</evidence>
<gene>
    <name evidence="1" type="ORF">GO755_05600</name>
</gene>
<keyword evidence="2" id="KW-1185">Reference proteome</keyword>
<protein>
    <recommendedName>
        <fullName evidence="3">Ig-like domain-containing protein</fullName>
    </recommendedName>
</protein>
<organism evidence="1 2">
    <name type="scientific">Spirosoma arboris</name>
    <dbReference type="NCBI Taxonomy" id="2682092"/>
    <lineage>
        <taxon>Bacteria</taxon>
        <taxon>Pseudomonadati</taxon>
        <taxon>Bacteroidota</taxon>
        <taxon>Cytophagia</taxon>
        <taxon>Cytophagales</taxon>
        <taxon>Cytophagaceae</taxon>
        <taxon>Spirosoma</taxon>
    </lineage>
</organism>